<proteinExistence type="inferred from homology"/>
<sequence>MPSSPRYFKLALVLGLLSAIGPFAIDMYLPALPAIGASLRADIGTVQASLTVFFLALGVGQLAYGPVSDMLGRKPPLYFGLVLFALASVGCALATDVQTLIALRFVQGLGAAAGMAIPRAVVRDVHTGTDAARLMSLLMLVFSVSPILAPLAGSVAIALAGWRSVFWSVAVAAVFGIGLMLTSLRETRPPADRVRAGLGSALSAYALLLKDRSYLGLVFTGAFAMAGFFTYLANSSFVMIDHYGLSPTMYSVAFGVNAAAFFGASQFNGSLGDRFGLAAVAKGAVTACGAVMCTMLLYFAGGGGSLAVLIVLYFIASALMGLVIPTTAVLALEDHGANAGTASALMGTLQMLVGALVMMIVGVFADGTPLPMVAGMAGGALVSVVLAWATLRPGRAGYGIATRDAG</sequence>
<feature type="transmembrane region" description="Helical" evidence="8">
    <location>
        <begin position="275"/>
        <end position="300"/>
    </location>
</feature>
<keyword evidence="6 8" id="KW-1133">Transmembrane helix</keyword>
<evidence type="ECO:0000256" key="1">
    <source>
        <dbReference type="ARBA" id="ARBA00004651"/>
    </source>
</evidence>
<keyword evidence="5 8" id="KW-0812">Transmembrane</keyword>
<feature type="transmembrane region" description="Helical" evidence="8">
    <location>
        <begin position="245"/>
        <end position="263"/>
    </location>
</feature>
<evidence type="ECO:0000256" key="3">
    <source>
        <dbReference type="ARBA" id="ARBA00022448"/>
    </source>
</evidence>
<feature type="transmembrane region" description="Helical" evidence="8">
    <location>
        <begin position="134"/>
        <end position="159"/>
    </location>
</feature>
<evidence type="ECO:0000256" key="4">
    <source>
        <dbReference type="ARBA" id="ARBA00022475"/>
    </source>
</evidence>
<feature type="transmembrane region" description="Helical" evidence="8">
    <location>
        <begin position="165"/>
        <end position="184"/>
    </location>
</feature>
<keyword evidence="3 8" id="KW-0813">Transport</keyword>
<protein>
    <recommendedName>
        <fullName evidence="8">Bcr/CflA family efflux transporter</fullName>
    </recommendedName>
</protein>
<keyword evidence="11" id="KW-1185">Reference proteome</keyword>
<feature type="transmembrane region" description="Helical" evidence="8">
    <location>
        <begin position="77"/>
        <end position="95"/>
    </location>
</feature>
<dbReference type="Proteomes" id="UP001336250">
    <property type="component" value="Unassembled WGS sequence"/>
</dbReference>
<dbReference type="NCBIfam" id="TIGR00710">
    <property type="entry name" value="efflux_Bcr_CflA"/>
    <property type="match status" value="1"/>
</dbReference>
<comment type="caution">
    <text evidence="10">The sequence shown here is derived from an EMBL/GenBank/DDBJ whole genome shotgun (WGS) entry which is preliminary data.</text>
</comment>
<comment type="subcellular location">
    <subcellularLocation>
        <location evidence="8">Cell inner membrane</location>
        <topology evidence="8">Multi-pass membrane protein</topology>
    </subcellularLocation>
    <subcellularLocation>
        <location evidence="1">Cell membrane</location>
        <topology evidence="1">Multi-pass membrane protein</topology>
    </subcellularLocation>
</comment>
<evidence type="ECO:0000256" key="6">
    <source>
        <dbReference type="ARBA" id="ARBA00022989"/>
    </source>
</evidence>
<gene>
    <name evidence="10" type="ORF">V4F39_26820</name>
</gene>
<feature type="transmembrane region" description="Helical" evidence="8">
    <location>
        <begin position="46"/>
        <end position="65"/>
    </location>
</feature>
<dbReference type="CDD" id="cd17320">
    <property type="entry name" value="MFS_MdfA_MDR_like"/>
    <property type="match status" value="1"/>
</dbReference>
<dbReference type="AlphaFoldDB" id="A0AAW9QQ79"/>
<name>A0AAW9QQ79_9BURK</name>
<dbReference type="InterPro" id="IPR036259">
    <property type="entry name" value="MFS_trans_sf"/>
</dbReference>
<evidence type="ECO:0000256" key="2">
    <source>
        <dbReference type="ARBA" id="ARBA00006236"/>
    </source>
</evidence>
<dbReference type="InterPro" id="IPR011701">
    <property type="entry name" value="MFS"/>
</dbReference>
<dbReference type="PROSITE" id="PS50850">
    <property type="entry name" value="MFS"/>
    <property type="match status" value="1"/>
</dbReference>
<dbReference type="GO" id="GO:0005886">
    <property type="term" value="C:plasma membrane"/>
    <property type="evidence" value="ECO:0007669"/>
    <property type="project" value="UniProtKB-SubCell"/>
</dbReference>
<evidence type="ECO:0000256" key="7">
    <source>
        <dbReference type="ARBA" id="ARBA00023136"/>
    </source>
</evidence>
<dbReference type="PANTHER" id="PTHR23502">
    <property type="entry name" value="MAJOR FACILITATOR SUPERFAMILY"/>
    <property type="match status" value="1"/>
</dbReference>
<keyword evidence="7 8" id="KW-0472">Membrane</keyword>
<feature type="transmembrane region" description="Helical" evidence="8">
    <location>
        <begin position="101"/>
        <end position="122"/>
    </location>
</feature>
<feature type="transmembrane region" description="Helical" evidence="8">
    <location>
        <begin position="344"/>
        <end position="364"/>
    </location>
</feature>
<evidence type="ECO:0000256" key="5">
    <source>
        <dbReference type="ARBA" id="ARBA00022692"/>
    </source>
</evidence>
<dbReference type="InterPro" id="IPR004812">
    <property type="entry name" value="Efflux_drug-R_Bcr/CmlA"/>
</dbReference>
<dbReference type="GO" id="GO:1990961">
    <property type="term" value="P:xenobiotic detoxification by transmembrane export across the plasma membrane"/>
    <property type="evidence" value="ECO:0007669"/>
    <property type="project" value="InterPro"/>
</dbReference>
<keyword evidence="4" id="KW-1003">Cell membrane</keyword>
<dbReference type="GO" id="GO:0042910">
    <property type="term" value="F:xenobiotic transmembrane transporter activity"/>
    <property type="evidence" value="ECO:0007669"/>
    <property type="project" value="InterPro"/>
</dbReference>
<dbReference type="InterPro" id="IPR020846">
    <property type="entry name" value="MFS_dom"/>
</dbReference>
<dbReference type="EMBL" id="JAZIBG010000058">
    <property type="protein sequence ID" value="MEF7617552.1"/>
    <property type="molecule type" value="Genomic_DNA"/>
</dbReference>
<dbReference type="FunFam" id="1.20.1720.10:FF:000005">
    <property type="entry name" value="Bcr/CflA family efflux transporter"/>
    <property type="match status" value="1"/>
</dbReference>
<comment type="similarity">
    <text evidence="2 8">Belongs to the major facilitator superfamily. Bcr/CmlA family.</text>
</comment>
<feature type="transmembrane region" description="Helical" evidence="8">
    <location>
        <begin position="370"/>
        <end position="391"/>
    </location>
</feature>
<feature type="transmembrane region" description="Helical" evidence="8">
    <location>
        <begin position="214"/>
        <end position="233"/>
    </location>
</feature>
<reference evidence="10 11" key="1">
    <citation type="submission" date="2024-02" db="EMBL/GenBank/DDBJ databases">
        <title>Genome sequence of Aquincola sp. MAHUQ-54.</title>
        <authorList>
            <person name="Huq M.A."/>
        </authorList>
    </citation>
    <scope>NUCLEOTIDE SEQUENCE [LARGE SCALE GENOMIC DNA]</scope>
    <source>
        <strain evidence="10 11">MAHUQ-54</strain>
    </source>
</reference>
<feature type="domain" description="Major facilitator superfamily (MFS) profile" evidence="9">
    <location>
        <begin position="7"/>
        <end position="395"/>
    </location>
</feature>
<accession>A0AAW9QQ79</accession>
<comment type="caution">
    <text evidence="8">Lacks conserved residue(s) required for the propagation of feature annotation.</text>
</comment>
<feature type="transmembrane region" description="Helical" evidence="8">
    <location>
        <begin position="306"/>
        <end position="332"/>
    </location>
</feature>
<dbReference type="RefSeq" id="WP_332293315.1">
    <property type="nucleotide sequence ID" value="NZ_JAZIBG010000058.1"/>
</dbReference>
<evidence type="ECO:0000313" key="10">
    <source>
        <dbReference type="EMBL" id="MEF7617552.1"/>
    </source>
</evidence>
<evidence type="ECO:0000313" key="11">
    <source>
        <dbReference type="Proteomes" id="UP001336250"/>
    </source>
</evidence>
<keyword evidence="8" id="KW-0997">Cell inner membrane</keyword>
<organism evidence="10 11">
    <name type="scientific">Aquincola agrisoli</name>
    <dbReference type="NCBI Taxonomy" id="3119538"/>
    <lineage>
        <taxon>Bacteria</taxon>
        <taxon>Pseudomonadati</taxon>
        <taxon>Pseudomonadota</taxon>
        <taxon>Betaproteobacteria</taxon>
        <taxon>Burkholderiales</taxon>
        <taxon>Sphaerotilaceae</taxon>
        <taxon>Aquincola</taxon>
    </lineage>
</organism>
<evidence type="ECO:0000256" key="8">
    <source>
        <dbReference type="RuleBase" id="RU365088"/>
    </source>
</evidence>
<dbReference type="Gene3D" id="1.20.1720.10">
    <property type="entry name" value="Multidrug resistance protein D"/>
    <property type="match status" value="1"/>
</dbReference>
<dbReference type="PANTHER" id="PTHR23502:SF132">
    <property type="entry name" value="POLYAMINE TRANSPORTER 2-RELATED"/>
    <property type="match status" value="1"/>
</dbReference>
<dbReference type="Pfam" id="PF07690">
    <property type="entry name" value="MFS_1"/>
    <property type="match status" value="1"/>
</dbReference>
<dbReference type="SUPFAM" id="SSF103473">
    <property type="entry name" value="MFS general substrate transporter"/>
    <property type="match status" value="1"/>
</dbReference>
<evidence type="ECO:0000259" key="9">
    <source>
        <dbReference type="PROSITE" id="PS50850"/>
    </source>
</evidence>